<sequence length="243" mass="27326">TLFQHFGLMLFKQFITAFCSQCGGIREEMEGVILSPGFPGNYPSNSDCTWRIYLPVGYGEHHQRLSKHNKLTFYVPIRNGPLDTSAVIGRFSGQDVPPPLLSTSHETTVYFHSDHSQNKPAYELQECPDPEPFRYGVVVGAGYNVGQSISFECLPGYQLMGHSILTCEHGTTRNWDHPFPRCEGRSQNNVLRHNGTIFSPGYPEEYPNSADCTWLISVAPSFGVKLNFTLLQVHGPHDFITVW</sequence>
<evidence type="ECO:0000259" key="5">
    <source>
        <dbReference type="PROSITE" id="PS01180"/>
    </source>
</evidence>
<dbReference type="CDD" id="cd00041">
    <property type="entry name" value="CUB"/>
    <property type="match status" value="2"/>
</dbReference>
<dbReference type="SUPFAM" id="SSF57535">
    <property type="entry name" value="Complement control module/SCR domain"/>
    <property type="match status" value="1"/>
</dbReference>
<evidence type="ECO:0000259" key="6">
    <source>
        <dbReference type="PROSITE" id="PS50923"/>
    </source>
</evidence>
<dbReference type="FunFam" id="2.10.70.10:FF:000002">
    <property type="entry name" value="CUB and Sushi multiple domains 3"/>
    <property type="match status" value="1"/>
</dbReference>
<keyword evidence="4" id="KW-0732">Signal</keyword>
<feature type="domain" description="CUB" evidence="5">
    <location>
        <begin position="22"/>
        <end position="129"/>
    </location>
</feature>
<keyword evidence="3" id="KW-0768">Sushi</keyword>
<dbReference type="SMART" id="SM00042">
    <property type="entry name" value="CUB"/>
    <property type="match status" value="1"/>
</dbReference>
<dbReference type="Pfam" id="PF00431">
    <property type="entry name" value="CUB"/>
    <property type="match status" value="2"/>
</dbReference>
<keyword evidence="1" id="KW-0378">Hydrolase</keyword>
<dbReference type="PROSITE" id="PS50923">
    <property type="entry name" value="SUSHI"/>
    <property type="match status" value="1"/>
</dbReference>
<keyword evidence="1" id="KW-0645">Protease</keyword>
<dbReference type="STRING" id="32473.ENSXCOP00000001947"/>
<dbReference type="Gene3D" id="2.60.120.290">
    <property type="entry name" value="Spermadhesin, CUB domain"/>
    <property type="match status" value="2"/>
</dbReference>
<dbReference type="Gene3D" id="2.10.70.10">
    <property type="entry name" value="Complement Module, domain 1"/>
    <property type="match status" value="1"/>
</dbReference>
<organism evidence="7 8">
    <name type="scientific">Xiphophorus couchianus</name>
    <name type="common">Monterrey platyfish</name>
    <dbReference type="NCBI Taxonomy" id="32473"/>
    <lineage>
        <taxon>Eukaryota</taxon>
        <taxon>Metazoa</taxon>
        <taxon>Chordata</taxon>
        <taxon>Craniata</taxon>
        <taxon>Vertebrata</taxon>
        <taxon>Euteleostomi</taxon>
        <taxon>Actinopterygii</taxon>
        <taxon>Neopterygii</taxon>
        <taxon>Teleostei</taxon>
        <taxon>Neoteleostei</taxon>
        <taxon>Acanthomorphata</taxon>
        <taxon>Ovalentaria</taxon>
        <taxon>Atherinomorphae</taxon>
        <taxon>Cyprinodontiformes</taxon>
        <taxon>Poeciliidae</taxon>
        <taxon>Poeciliinae</taxon>
        <taxon>Xiphophorus</taxon>
    </lineage>
</organism>
<dbReference type="Ensembl" id="ENSXCOT00000001975.1">
    <property type="protein sequence ID" value="ENSXCOP00000001947.1"/>
    <property type="gene ID" value="ENSXCOG00000001563.1"/>
</dbReference>
<feature type="chain" id="PRO_5017429205" description="CUB and Sushi multiple domains 2" evidence="4">
    <location>
        <begin position="18"/>
        <end position="243"/>
    </location>
</feature>
<keyword evidence="8" id="KW-1185">Reference proteome</keyword>
<evidence type="ECO:0000313" key="7">
    <source>
        <dbReference type="Ensembl" id="ENSXCOP00000001947.1"/>
    </source>
</evidence>
<protein>
    <recommendedName>
        <fullName evidence="9">CUB and Sushi multiple domains 2</fullName>
    </recommendedName>
</protein>
<dbReference type="InterPro" id="IPR000859">
    <property type="entry name" value="CUB_dom"/>
</dbReference>
<dbReference type="GeneTree" id="ENSGT00940000161110"/>
<feature type="domain" description="Sushi" evidence="6">
    <location>
        <begin position="125"/>
        <end position="184"/>
    </location>
</feature>
<dbReference type="InterPro" id="IPR035914">
    <property type="entry name" value="Sperma_CUB_dom_sf"/>
</dbReference>
<dbReference type="SUPFAM" id="SSF49854">
    <property type="entry name" value="Spermadhesin, CUB domain"/>
    <property type="match status" value="2"/>
</dbReference>
<evidence type="ECO:0008006" key="9">
    <source>
        <dbReference type="Google" id="ProtNLM"/>
    </source>
</evidence>
<dbReference type="CDD" id="cd00033">
    <property type="entry name" value="CCP"/>
    <property type="match status" value="1"/>
</dbReference>
<dbReference type="Proteomes" id="UP000261380">
    <property type="component" value="Unplaced"/>
</dbReference>
<reference evidence="7" key="1">
    <citation type="submission" date="2025-08" db="UniProtKB">
        <authorList>
            <consortium name="Ensembl"/>
        </authorList>
    </citation>
    <scope>IDENTIFICATION</scope>
</reference>
<proteinExistence type="predicted"/>
<dbReference type="Pfam" id="PF00084">
    <property type="entry name" value="Sushi"/>
    <property type="match status" value="1"/>
</dbReference>
<dbReference type="SMART" id="SM00032">
    <property type="entry name" value="CCP"/>
    <property type="match status" value="1"/>
</dbReference>
<evidence type="ECO:0000256" key="3">
    <source>
        <dbReference type="PROSITE-ProRule" id="PRU00302"/>
    </source>
</evidence>
<feature type="signal peptide" evidence="4">
    <location>
        <begin position="1"/>
        <end position="17"/>
    </location>
</feature>
<evidence type="ECO:0000313" key="8">
    <source>
        <dbReference type="Proteomes" id="UP000261380"/>
    </source>
</evidence>
<dbReference type="InterPro" id="IPR000436">
    <property type="entry name" value="Sushi_SCR_CCP_dom"/>
</dbReference>
<accession>A0A3B5KTX2</accession>
<dbReference type="PANTHER" id="PTHR24255">
    <property type="entry name" value="COMPLEMENT COMPONENT 1, S SUBCOMPONENT-RELATED"/>
    <property type="match status" value="1"/>
</dbReference>
<reference evidence="7" key="2">
    <citation type="submission" date="2025-09" db="UniProtKB">
        <authorList>
            <consortium name="Ensembl"/>
        </authorList>
    </citation>
    <scope>IDENTIFICATION</scope>
</reference>
<comment type="caution">
    <text evidence="3">Lacks conserved residue(s) required for the propagation of feature annotation.</text>
</comment>
<evidence type="ECO:0000256" key="1">
    <source>
        <dbReference type="ARBA" id="ARBA00022825"/>
    </source>
</evidence>
<evidence type="ECO:0000256" key="4">
    <source>
        <dbReference type="SAM" id="SignalP"/>
    </source>
</evidence>
<dbReference type="InterPro" id="IPR035976">
    <property type="entry name" value="Sushi/SCR/CCP_sf"/>
</dbReference>
<feature type="domain" description="CUB" evidence="5">
    <location>
        <begin position="182"/>
        <end position="243"/>
    </location>
</feature>
<keyword evidence="2" id="KW-1015">Disulfide bond</keyword>
<dbReference type="PANTHER" id="PTHR24255:SF31">
    <property type="entry name" value="CUBILIN-LIKE PROTEIN"/>
    <property type="match status" value="1"/>
</dbReference>
<dbReference type="AlphaFoldDB" id="A0A3B5KTX2"/>
<dbReference type="GO" id="GO:0005615">
    <property type="term" value="C:extracellular space"/>
    <property type="evidence" value="ECO:0007669"/>
    <property type="project" value="TreeGrafter"/>
</dbReference>
<dbReference type="PROSITE" id="PS01180">
    <property type="entry name" value="CUB"/>
    <property type="match status" value="2"/>
</dbReference>
<name>A0A3B5KTX2_9TELE</name>
<keyword evidence="1" id="KW-0720">Serine protease</keyword>
<dbReference type="GO" id="GO:0004252">
    <property type="term" value="F:serine-type endopeptidase activity"/>
    <property type="evidence" value="ECO:0007669"/>
    <property type="project" value="TreeGrafter"/>
</dbReference>
<evidence type="ECO:0000256" key="2">
    <source>
        <dbReference type="ARBA" id="ARBA00023157"/>
    </source>
</evidence>